<protein>
    <submittedName>
        <fullName evidence="2">Uncharacterized protein</fullName>
    </submittedName>
</protein>
<keyword evidence="1" id="KW-0812">Transmembrane</keyword>
<keyword evidence="1" id="KW-0472">Membrane</keyword>
<dbReference type="AlphaFoldDB" id="A0A4S4L3W5"/>
<feature type="transmembrane region" description="Helical" evidence="1">
    <location>
        <begin position="131"/>
        <end position="159"/>
    </location>
</feature>
<proteinExistence type="predicted"/>
<keyword evidence="3" id="KW-1185">Reference proteome</keyword>
<evidence type="ECO:0000313" key="3">
    <source>
        <dbReference type="Proteomes" id="UP000308199"/>
    </source>
</evidence>
<feature type="non-terminal residue" evidence="2">
    <location>
        <position position="1"/>
    </location>
</feature>
<keyword evidence="1" id="KW-1133">Transmembrane helix</keyword>
<comment type="caution">
    <text evidence="2">The sequence shown here is derived from an EMBL/GenBank/DDBJ whole genome shotgun (WGS) entry which is preliminary data.</text>
</comment>
<gene>
    <name evidence="2" type="ORF">EW145_g4387</name>
</gene>
<reference evidence="2 3" key="1">
    <citation type="submission" date="2019-02" db="EMBL/GenBank/DDBJ databases">
        <title>Genome sequencing of the rare red list fungi Phellinidium pouzarii.</title>
        <authorList>
            <person name="Buettner E."/>
            <person name="Kellner H."/>
        </authorList>
    </citation>
    <scope>NUCLEOTIDE SEQUENCE [LARGE SCALE GENOMIC DNA]</scope>
    <source>
        <strain evidence="2 3">DSM 108285</strain>
    </source>
</reference>
<dbReference type="Proteomes" id="UP000308199">
    <property type="component" value="Unassembled WGS sequence"/>
</dbReference>
<evidence type="ECO:0000256" key="1">
    <source>
        <dbReference type="SAM" id="Phobius"/>
    </source>
</evidence>
<dbReference type="OrthoDB" id="3260190at2759"/>
<name>A0A4S4L3W5_9AGAM</name>
<organism evidence="2 3">
    <name type="scientific">Phellinidium pouzarii</name>
    <dbReference type="NCBI Taxonomy" id="167371"/>
    <lineage>
        <taxon>Eukaryota</taxon>
        <taxon>Fungi</taxon>
        <taxon>Dikarya</taxon>
        <taxon>Basidiomycota</taxon>
        <taxon>Agaricomycotina</taxon>
        <taxon>Agaricomycetes</taxon>
        <taxon>Hymenochaetales</taxon>
        <taxon>Hymenochaetaceae</taxon>
        <taxon>Phellinidium</taxon>
    </lineage>
</organism>
<dbReference type="EMBL" id="SGPK01000223">
    <property type="protein sequence ID" value="THH05999.1"/>
    <property type="molecule type" value="Genomic_DNA"/>
</dbReference>
<accession>A0A4S4L3W5</accession>
<evidence type="ECO:0000313" key="2">
    <source>
        <dbReference type="EMBL" id="THH05999.1"/>
    </source>
</evidence>
<sequence length="232" mass="26161">VEELDRADLGKKDKVEAYTIANLAEDATGAHTASRNIVRSYQDLARIMNRRLSVIASSSTGGDLFSDSFNWKTRAKDDLQVLAVDIRAQSTVISAHVHEMDDKLHRLMRDVLRTHEKYKCRMKFWGWMRKVFRVAGYALTLGGAITSLANCLFLLLAYADENTKIDDVLKYLREKNPQNPRHRSALADTIPNCARAIPNASRCEAREIIRVHDPSRGSESAVESQYHDMVAG</sequence>